<evidence type="ECO:0000256" key="5">
    <source>
        <dbReference type="ARBA" id="ARBA00022723"/>
    </source>
</evidence>
<protein>
    <recommendedName>
        <fullName evidence="13">Cytochrome P450</fullName>
    </recommendedName>
</protein>
<evidence type="ECO:0000256" key="10">
    <source>
        <dbReference type="ARBA" id="ARBA00023136"/>
    </source>
</evidence>
<comment type="similarity">
    <text evidence="2">Belongs to the cytochrome P450 family.</text>
</comment>
<dbReference type="GO" id="GO:0004497">
    <property type="term" value="F:monooxygenase activity"/>
    <property type="evidence" value="ECO:0007669"/>
    <property type="project" value="UniProtKB-KW"/>
</dbReference>
<dbReference type="Gene3D" id="1.10.630.10">
    <property type="entry name" value="Cytochrome P450"/>
    <property type="match status" value="1"/>
</dbReference>
<dbReference type="InterPro" id="IPR036396">
    <property type="entry name" value="Cyt_P450_sf"/>
</dbReference>
<evidence type="ECO:0000256" key="4">
    <source>
        <dbReference type="ARBA" id="ARBA00022692"/>
    </source>
</evidence>
<dbReference type="SUPFAM" id="SSF48264">
    <property type="entry name" value="Cytochrome P450"/>
    <property type="match status" value="1"/>
</dbReference>
<evidence type="ECO:0000256" key="6">
    <source>
        <dbReference type="ARBA" id="ARBA00022989"/>
    </source>
</evidence>
<dbReference type="Proteomes" id="UP001457282">
    <property type="component" value="Unassembled WGS sequence"/>
</dbReference>
<evidence type="ECO:0000256" key="1">
    <source>
        <dbReference type="ARBA" id="ARBA00004167"/>
    </source>
</evidence>
<dbReference type="GO" id="GO:0016020">
    <property type="term" value="C:membrane"/>
    <property type="evidence" value="ECO:0007669"/>
    <property type="project" value="UniProtKB-SubCell"/>
</dbReference>
<dbReference type="PANTHER" id="PTHR24282">
    <property type="entry name" value="CYTOCHROME P450 FAMILY MEMBER"/>
    <property type="match status" value="1"/>
</dbReference>
<gene>
    <name evidence="11" type="ORF">M0R45_019640</name>
</gene>
<keyword evidence="7" id="KW-0560">Oxidoreductase</keyword>
<dbReference type="EMBL" id="JBEDUW010000004">
    <property type="protein sequence ID" value="KAK9932401.1"/>
    <property type="molecule type" value="Genomic_DNA"/>
</dbReference>
<keyword evidence="4" id="KW-0812">Transmembrane</keyword>
<evidence type="ECO:0000256" key="9">
    <source>
        <dbReference type="ARBA" id="ARBA00023033"/>
    </source>
</evidence>
<accession>A0AAW1X5X8</accession>
<proteinExistence type="inferred from homology"/>
<evidence type="ECO:0000313" key="11">
    <source>
        <dbReference type="EMBL" id="KAK9932401.1"/>
    </source>
</evidence>
<evidence type="ECO:0008006" key="13">
    <source>
        <dbReference type="Google" id="ProtNLM"/>
    </source>
</evidence>
<keyword evidence="6" id="KW-1133">Transmembrane helix</keyword>
<reference evidence="11 12" key="1">
    <citation type="journal article" date="2023" name="G3 (Bethesda)">
        <title>A chromosome-length genome assembly and annotation of blackberry (Rubus argutus, cv. 'Hillquist').</title>
        <authorList>
            <person name="Bruna T."/>
            <person name="Aryal R."/>
            <person name="Dudchenko O."/>
            <person name="Sargent D.J."/>
            <person name="Mead D."/>
            <person name="Buti M."/>
            <person name="Cavallini A."/>
            <person name="Hytonen T."/>
            <person name="Andres J."/>
            <person name="Pham M."/>
            <person name="Weisz D."/>
            <person name="Mascagni F."/>
            <person name="Usai G."/>
            <person name="Natali L."/>
            <person name="Bassil N."/>
            <person name="Fernandez G.E."/>
            <person name="Lomsadze A."/>
            <person name="Armour M."/>
            <person name="Olukolu B."/>
            <person name="Poorten T."/>
            <person name="Britton C."/>
            <person name="Davik J."/>
            <person name="Ashrafi H."/>
            <person name="Aiden E.L."/>
            <person name="Borodovsky M."/>
            <person name="Worthington M."/>
        </authorList>
    </citation>
    <scope>NUCLEOTIDE SEQUENCE [LARGE SCALE GENOMIC DNA]</scope>
    <source>
        <strain evidence="11">PI 553951</strain>
    </source>
</reference>
<dbReference type="GO" id="GO:0016705">
    <property type="term" value="F:oxidoreductase activity, acting on paired donors, with incorporation or reduction of molecular oxygen"/>
    <property type="evidence" value="ECO:0007669"/>
    <property type="project" value="InterPro"/>
</dbReference>
<dbReference type="GO" id="GO:0005506">
    <property type="term" value="F:iron ion binding"/>
    <property type="evidence" value="ECO:0007669"/>
    <property type="project" value="InterPro"/>
</dbReference>
<evidence type="ECO:0000256" key="2">
    <source>
        <dbReference type="ARBA" id="ARBA00010617"/>
    </source>
</evidence>
<dbReference type="Pfam" id="PF00067">
    <property type="entry name" value="p450"/>
    <property type="match status" value="2"/>
</dbReference>
<keyword evidence="10" id="KW-0472">Membrane</keyword>
<dbReference type="InterPro" id="IPR050665">
    <property type="entry name" value="Cytochrome_P450_Monooxygen"/>
</dbReference>
<keyword evidence="8" id="KW-0408">Iron</keyword>
<name>A0AAW1X5X8_RUBAR</name>
<comment type="subcellular location">
    <subcellularLocation>
        <location evidence="1">Membrane</location>
        <topology evidence="1">Single-pass membrane protein</topology>
    </subcellularLocation>
</comment>
<evidence type="ECO:0000256" key="7">
    <source>
        <dbReference type="ARBA" id="ARBA00023002"/>
    </source>
</evidence>
<keyword evidence="12" id="KW-1185">Reference proteome</keyword>
<dbReference type="GO" id="GO:0020037">
    <property type="term" value="F:heme binding"/>
    <property type="evidence" value="ECO:0007669"/>
    <property type="project" value="InterPro"/>
</dbReference>
<dbReference type="PANTHER" id="PTHR24282:SF20">
    <property type="entry name" value="CYTOCHROME P450 CYP749A22-LIKE"/>
    <property type="match status" value="1"/>
</dbReference>
<evidence type="ECO:0000313" key="12">
    <source>
        <dbReference type="Proteomes" id="UP001457282"/>
    </source>
</evidence>
<dbReference type="InterPro" id="IPR001128">
    <property type="entry name" value="Cyt_P450"/>
</dbReference>
<keyword evidence="3" id="KW-0349">Heme</keyword>
<keyword evidence="9" id="KW-0503">Monooxygenase</keyword>
<evidence type="ECO:0000256" key="8">
    <source>
        <dbReference type="ARBA" id="ARBA00023004"/>
    </source>
</evidence>
<evidence type="ECO:0000256" key="3">
    <source>
        <dbReference type="ARBA" id="ARBA00022617"/>
    </source>
</evidence>
<dbReference type="AlphaFoldDB" id="A0AAW1X5X8"/>
<organism evidence="11 12">
    <name type="scientific">Rubus argutus</name>
    <name type="common">Southern blackberry</name>
    <dbReference type="NCBI Taxonomy" id="59490"/>
    <lineage>
        <taxon>Eukaryota</taxon>
        <taxon>Viridiplantae</taxon>
        <taxon>Streptophyta</taxon>
        <taxon>Embryophyta</taxon>
        <taxon>Tracheophyta</taxon>
        <taxon>Spermatophyta</taxon>
        <taxon>Magnoliopsida</taxon>
        <taxon>eudicotyledons</taxon>
        <taxon>Gunneridae</taxon>
        <taxon>Pentapetalae</taxon>
        <taxon>rosids</taxon>
        <taxon>fabids</taxon>
        <taxon>Rosales</taxon>
        <taxon>Rosaceae</taxon>
        <taxon>Rosoideae</taxon>
        <taxon>Rosoideae incertae sedis</taxon>
        <taxon>Rubus</taxon>
    </lineage>
</organism>
<comment type="caution">
    <text evidence="11">The sequence shown here is derived from an EMBL/GenBank/DDBJ whole genome shotgun (WGS) entry which is preliminary data.</text>
</comment>
<keyword evidence="5" id="KW-0479">Metal-binding</keyword>
<sequence>MVDSNSHSEIHSFSGNQWPFLQTHPWKQQRNQQHAKGSHEQTVLSAVQPHIHSWTKSYGKNFLQWHGLQPALIITEPELCKEILNDKDRVYTKSKPNFHSKKLFGDGIIVAEGEKWSKLRTLSNHAFHGDSLKSMIPDIIASSEWMLEGWKKHEGKEIEVHEQFRLRNNQKLLQFRIPGISKVYKSSDEKESEKLEKGIHDSIIKIVKKREKEVVSGEEDSYGSDFLGMLLKAHYGANEKHRISECKAFYIAGQETTNSLLIWTVFLLALHPDWQEEARKEVLKLFGKETPNPDGLAKLKTMSMIINASLRLYPPVIGVGRKVDMEVRLGNLIVPANVQLHISTLALHLEPQFWGQDVKLFKPERFSKHGLHVILNSL</sequence>